<protein>
    <submittedName>
        <fullName evidence="2">Uncharacterized protein</fullName>
    </submittedName>
</protein>
<keyword evidence="1" id="KW-0472">Membrane</keyword>
<evidence type="ECO:0000313" key="2">
    <source>
        <dbReference type="EMBL" id="KKW06176.1"/>
    </source>
</evidence>
<dbReference type="Proteomes" id="UP000034119">
    <property type="component" value="Unassembled WGS sequence"/>
</dbReference>
<name>A0A0G1VIB9_9BACT</name>
<keyword evidence="1" id="KW-0812">Transmembrane</keyword>
<keyword evidence="1" id="KW-1133">Transmembrane helix</keyword>
<reference evidence="2 3" key="1">
    <citation type="journal article" date="2015" name="Nature">
        <title>rRNA introns, odd ribosomes, and small enigmatic genomes across a large radiation of phyla.</title>
        <authorList>
            <person name="Brown C.T."/>
            <person name="Hug L.A."/>
            <person name="Thomas B.C."/>
            <person name="Sharon I."/>
            <person name="Castelle C.J."/>
            <person name="Singh A."/>
            <person name="Wilkins M.J."/>
            <person name="Williams K.H."/>
            <person name="Banfield J.F."/>
        </authorList>
    </citation>
    <scope>NUCLEOTIDE SEQUENCE [LARGE SCALE GENOMIC DNA]</scope>
</reference>
<feature type="transmembrane region" description="Helical" evidence="1">
    <location>
        <begin position="32"/>
        <end position="54"/>
    </location>
</feature>
<evidence type="ECO:0000256" key="1">
    <source>
        <dbReference type="SAM" id="Phobius"/>
    </source>
</evidence>
<dbReference type="AlphaFoldDB" id="A0A0G1VIB9"/>
<proteinExistence type="predicted"/>
<dbReference type="STRING" id="1618342.UY40_C0002G0026"/>
<accession>A0A0G1VIB9</accession>
<organism evidence="2 3">
    <name type="scientific">candidate division CPR1 bacterium GW2011_GWC1_49_13</name>
    <dbReference type="NCBI Taxonomy" id="1618342"/>
    <lineage>
        <taxon>Bacteria</taxon>
        <taxon>candidate division CPR1</taxon>
    </lineage>
</organism>
<dbReference type="EMBL" id="LCPW01000002">
    <property type="protein sequence ID" value="KKW06176.1"/>
    <property type="molecule type" value="Genomic_DNA"/>
</dbReference>
<gene>
    <name evidence="2" type="ORF">UY40_C0002G0026</name>
</gene>
<evidence type="ECO:0000313" key="3">
    <source>
        <dbReference type="Proteomes" id="UP000034119"/>
    </source>
</evidence>
<sequence>MPETKKESGLDRFASFYASAEARLTQMPRSRLLILILGLVIFFLAMGALFAFVFSPYRQTQTPDSGLVDMDGDGNMVSHSGIVRRLDEEQDGISFYLQKEDETRILLKSSQIDLAFFVGASVTAEGVLVEGAGTGSVLFVSKIRIK</sequence>
<comment type="caution">
    <text evidence="2">The sequence shown here is derived from an EMBL/GenBank/DDBJ whole genome shotgun (WGS) entry which is preliminary data.</text>
</comment>